<dbReference type="Gene3D" id="1.20.140.160">
    <property type="match status" value="1"/>
</dbReference>
<dbReference type="InterPro" id="IPR013324">
    <property type="entry name" value="RNA_pol_sigma_r3/r4-like"/>
</dbReference>
<dbReference type="GO" id="GO:0016987">
    <property type="term" value="F:sigma factor activity"/>
    <property type="evidence" value="ECO:0007669"/>
    <property type="project" value="UniProtKB-KW"/>
</dbReference>
<feature type="domain" description="RNA polymerase sigma-70" evidence="5">
    <location>
        <begin position="222"/>
        <end position="248"/>
    </location>
</feature>
<dbReference type="NCBIfam" id="TIGR02479">
    <property type="entry name" value="FliA_WhiG"/>
    <property type="match status" value="1"/>
</dbReference>
<dbReference type="Pfam" id="PF04545">
    <property type="entry name" value="Sigma70_r4"/>
    <property type="match status" value="1"/>
</dbReference>
<dbReference type="EMBL" id="CCDP010000001">
    <property type="protein sequence ID" value="CDQ40090.1"/>
    <property type="molecule type" value="Genomic_DNA"/>
</dbReference>
<dbReference type="InterPro" id="IPR007630">
    <property type="entry name" value="RNA_pol_sigma70_r4"/>
</dbReference>
<dbReference type="InterPro" id="IPR013325">
    <property type="entry name" value="RNA_pol_sigma_r2"/>
</dbReference>
<comment type="caution">
    <text evidence="6">The sequence shown here is derived from an EMBL/GenBank/DDBJ whole genome shotgun (WGS) entry which is preliminary data.</text>
</comment>
<dbReference type="STRING" id="1462526.BN990_02408"/>
<dbReference type="PANTHER" id="PTHR30385">
    <property type="entry name" value="SIGMA FACTOR F FLAGELLAR"/>
    <property type="match status" value="1"/>
</dbReference>
<keyword evidence="1" id="KW-0805">Transcription regulation</keyword>
<dbReference type="RefSeq" id="WP_021291552.1">
    <property type="nucleotide sequence ID" value="NZ_BNER01000004.1"/>
</dbReference>
<dbReference type="PRINTS" id="PR00046">
    <property type="entry name" value="SIGMA70FCT"/>
</dbReference>
<evidence type="ECO:0000256" key="3">
    <source>
        <dbReference type="ARBA" id="ARBA00023125"/>
    </source>
</evidence>
<dbReference type="InterPro" id="IPR007624">
    <property type="entry name" value="RNA_pol_sigma70_r3"/>
</dbReference>
<dbReference type="NCBIfam" id="NF005413">
    <property type="entry name" value="PRK06986.1"/>
    <property type="match status" value="1"/>
</dbReference>
<reference evidence="6 7" key="1">
    <citation type="submission" date="2014-03" db="EMBL/GenBank/DDBJ databases">
        <authorList>
            <person name="Urmite Genomes U."/>
        </authorList>
    </citation>
    <scope>NUCLEOTIDE SEQUENCE [LARGE SCALE GENOMIC DNA]</scope>
    <source>
        <strain evidence="6 7">Vm-5</strain>
    </source>
</reference>
<dbReference type="eggNOG" id="COG1191">
    <property type="taxonomic scope" value="Bacteria"/>
</dbReference>
<dbReference type="PROSITE" id="PS00716">
    <property type="entry name" value="SIGMA70_2"/>
    <property type="match status" value="1"/>
</dbReference>
<dbReference type="OrthoDB" id="9799825at2"/>
<reference evidence="7" key="2">
    <citation type="submission" date="2014-05" db="EMBL/GenBank/DDBJ databases">
        <title>Draft genome sequence of Virgibacillus massiliensis Vm-5.</title>
        <authorList>
            <person name="Khelaifia S."/>
            <person name="Croce O."/>
            <person name="Lagier J.C."/>
            <person name="Raoult D."/>
        </authorList>
    </citation>
    <scope>NUCLEOTIDE SEQUENCE [LARGE SCALE GENOMIC DNA]</scope>
    <source>
        <strain evidence="7">Vm-5</strain>
    </source>
</reference>
<evidence type="ECO:0000256" key="4">
    <source>
        <dbReference type="ARBA" id="ARBA00023163"/>
    </source>
</evidence>
<evidence type="ECO:0000256" key="2">
    <source>
        <dbReference type="ARBA" id="ARBA00023082"/>
    </source>
</evidence>
<dbReference type="InterPro" id="IPR007627">
    <property type="entry name" value="RNA_pol_sigma70_r2"/>
</dbReference>
<dbReference type="PANTHER" id="PTHR30385:SF7">
    <property type="entry name" value="RNA POLYMERASE SIGMA FACTOR FLIA"/>
    <property type="match status" value="1"/>
</dbReference>
<dbReference type="InterPro" id="IPR000943">
    <property type="entry name" value="RNA_pol_sigma70"/>
</dbReference>
<keyword evidence="7" id="KW-1185">Reference proteome</keyword>
<evidence type="ECO:0000256" key="1">
    <source>
        <dbReference type="ARBA" id="ARBA00023015"/>
    </source>
</evidence>
<keyword evidence="4" id="KW-0804">Transcription</keyword>
<dbReference type="SUPFAM" id="SSF88659">
    <property type="entry name" value="Sigma3 and sigma4 domains of RNA polymerase sigma factors"/>
    <property type="match status" value="2"/>
</dbReference>
<dbReference type="CDD" id="cd06171">
    <property type="entry name" value="Sigma70_r4"/>
    <property type="match status" value="1"/>
</dbReference>
<dbReference type="GO" id="GO:0003899">
    <property type="term" value="F:DNA-directed RNA polymerase activity"/>
    <property type="evidence" value="ECO:0007669"/>
    <property type="project" value="InterPro"/>
</dbReference>
<dbReference type="Pfam" id="PF04542">
    <property type="entry name" value="Sigma70_r2"/>
    <property type="match status" value="1"/>
</dbReference>
<dbReference type="AlphaFoldDB" id="A0A024QD19"/>
<dbReference type="Gene3D" id="1.10.1740.10">
    <property type="match status" value="1"/>
</dbReference>
<dbReference type="PIRSF" id="PIRSF000770">
    <property type="entry name" value="RNA_pol_sigma-SigE/K"/>
    <property type="match status" value="1"/>
</dbReference>
<evidence type="ECO:0000313" key="6">
    <source>
        <dbReference type="EMBL" id="CDQ40090.1"/>
    </source>
</evidence>
<keyword evidence="3" id="KW-0238">DNA-binding</keyword>
<dbReference type="GO" id="GO:0003677">
    <property type="term" value="F:DNA binding"/>
    <property type="evidence" value="ECO:0007669"/>
    <property type="project" value="UniProtKB-KW"/>
</dbReference>
<dbReference type="Pfam" id="PF04539">
    <property type="entry name" value="Sigma70_r3"/>
    <property type="match status" value="1"/>
</dbReference>
<sequence length="259" mass="29645">MTVNETLHEQKLWDYWVNDQDQNAANMLIDKYMYLVSFHVERIASHLPSNVQKSDVRSFGLIGLYDALKKFDVSRELKFDTYASFRIKGAIMDGLRREDWLPRSLRDKTKRIEQVSQRLEQEKNHNPSVAEIAEGTGMSIKEVEAAIRDSLVANILSIEEKPNDQKLKLKEGIGYTIPDGTATTPEEELLKNELKEELMEGITSLNDNEQLVISLFYHEELTLTEIGQVLGLTTSRISQIHKKSIVKLRATLQKIQALS</sequence>
<dbReference type="InterPro" id="IPR014284">
    <property type="entry name" value="RNA_pol_sigma-70_dom"/>
</dbReference>
<dbReference type="SUPFAM" id="SSF88946">
    <property type="entry name" value="Sigma2 domain of RNA polymerase sigma factors"/>
    <property type="match status" value="1"/>
</dbReference>
<dbReference type="NCBIfam" id="NF005809">
    <property type="entry name" value="PRK07670.1"/>
    <property type="match status" value="1"/>
</dbReference>
<dbReference type="NCBIfam" id="TIGR02937">
    <property type="entry name" value="sigma70-ECF"/>
    <property type="match status" value="1"/>
</dbReference>
<keyword evidence="2" id="KW-0731">Sigma factor</keyword>
<evidence type="ECO:0000313" key="7">
    <source>
        <dbReference type="Proteomes" id="UP000028875"/>
    </source>
</evidence>
<dbReference type="GO" id="GO:0006352">
    <property type="term" value="P:DNA-templated transcription initiation"/>
    <property type="evidence" value="ECO:0007669"/>
    <property type="project" value="InterPro"/>
</dbReference>
<dbReference type="InterPro" id="IPR012845">
    <property type="entry name" value="RNA_pol_sigma_FliA_WhiG"/>
</dbReference>
<protein>
    <submittedName>
        <fullName evidence="6">Sigma-28</fullName>
    </submittedName>
</protein>
<gene>
    <name evidence="6" type="primary">sigD</name>
    <name evidence="6" type="ORF">BN990_02408</name>
</gene>
<name>A0A024QD19_9BACI</name>
<accession>A0A024QD19</accession>
<dbReference type="Proteomes" id="UP000028875">
    <property type="component" value="Unassembled WGS sequence"/>
</dbReference>
<evidence type="ECO:0000259" key="5">
    <source>
        <dbReference type="PROSITE" id="PS00716"/>
    </source>
</evidence>
<proteinExistence type="predicted"/>
<organism evidence="6 7">
    <name type="scientific">Virgibacillus massiliensis</name>
    <dbReference type="NCBI Taxonomy" id="1462526"/>
    <lineage>
        <taxon>Bacteria</taxon>
        <taxon>Bacillati</taxon>
        <taxon>Bacillota</taxon>
        <taxon>Bacilli</taxon>
        <taxon>Bacillales</taxon>
        <taxon>Bacillaceae</taxon>
        <taxon>Virgibacillus</taxon>
    </lineage>
</organism>